<dbReference type="RefSeq" id="WP_196284723.1">
    <property type="nucleotide sequence ID" value="NZ_JADQDP010000001.1"/>
</dbReference>
<dbReference type="EMBL" id="JADQDP010000001">
    <property type="protein sequence ID" value="MBF9140368.1"/>
    <property type="molecule type" value="Genomic_DNA"/>
</dbReference>
<evidence type="ECO:0000256" key="3">
    <source>
        <dbReference type="PIRSR" id="PIRSR605502-1"/>
    </source>
</evidence>
<dbReference type="Gene3D" id="1.10.4080.10">
    <property type="entry name" value="ADP-ribosylation/Crystallin J1"/>
    <property type="match status" value="1"/>
</dbReference>
<sequence>MQSSLEAAARAALLGLAVGDALGVPVEFLSRVARQQDPVTGMRAYGTHRQSAGTWSDDSSLTFCLAETLALPGGLKNGLPDLNDFAQRSINWLYKSYWTAHGETFDVGNATRTAIGRLQRGTEPTKAGPNLESDNGNGALMRILPLVFHDTWRAEALDLNAAWALTEAVASVTHGHPRSTLGCFLYLLVARGLLSGFGIAASVEQARTAGYNWLQTQAKGPVFYEWPHYRRVLDGTLLDQPESTISSSGYVVDTLEAALWCLLEHDTYAATVLAAVNLGDDTDTTGAVAGGLAGLAYGEAAIPAEWLAVLARRADIEDLAQRLAAGQ</sequence>
<dbReference type="GO" id="GO:0046872">
    <property type="term" value="F:metal ion binding"/>
    <property type="evidence" value="ECO:0007669"/>
    <property type="project" value="UniProtKB-KW"/>
</dbReference>
<evidence type="ECO:0000313" key="5">
    <source>
        <dbReference type="Proteomes" id="UP000645610"/>
    </source>
</evidence>
<evidence type="ECO:0000313" key="4">
    <source>
        <dbReference type="EMBL" id="MBF9140368.1"/>
    </source>
</evidence>
<accession>A0A931FI42</accession>
<comment type="caution">
    <text evidence="4">The sequence shown here is derived from an EMBL/GenBank/DDBJ whole genome shotgun (WGS) entry which is preliminary data.</text>
</comment>
<dbReference type="PANTHER" id="PTHR16222:SF24">
    <property type="entry name" value="ADP-RIBOSYLHYDROLASE ARH3"/>
    <property type="match status" value="1"/>
</dbReference>
<name>A0A931FI42_9BACT</name>
<dbReference type="PANTHER" id="PTHR16222">
    <property type="entry name" value="ADP-RIBOSYLGLYCOHYDROLASE"/>
    <property type="match status" value="1"/>
</dbReference>
<feature type="binding site" evidence="3">
    <location>
        <position position="284"/>
    </location>
    <ligand>
        <name>Mg(2+)</name>
        <dbReference type="ChEBI" id="CHEBI:18420"/>
        <label>1</label>
    </ligand>
</feature>
<dbReference type="InterPro" id="IPR050792">
    <property type="entry name" value="ADP-ribosylglycohydrolase"/>
</dbReference>
<dbReference type="InterPro" id="IPR036705">
    <property type="entry name" value="Ribosyl_crysJ1_sf"/>
</dbReference>
<keyword evidence="3" id="KW-0460">Magnesium</keyword>
<protein>
    <submittedName>
        <fullName evidence="4">ADP-ribosylglycohydrolase family protein</fullName>
    </submittedName>
</protein>
<evidence type="ECO:0000256" key="2">
    <source>
        <dbReference type="ARBA" id="ARBA00022801"/>
    </source>
</evidence>
<feature type="binding site" evidence="3">
    <location>
        <position position="58"/>
    </location>
    <ligand>
        <name>Mg(2+)</name>
        <dbReference type="ChEBI" id="CHEBI:18420"/>
        <label>1</label>
    </ligand>
</feature>
<comment type="similarity">
    <text evidence="1">Belongs to the ADP-ribosylglycohydrolase family.</text>
</comment>
<dbReference type="Proteomes" id="UP000645610">
    <property type="component" value="Unassembled WGS sequence"/>
</dbReference>
<keyword evidence="3" id="KW-0479">Metal-binding</keyword>
<evidence type="ECO:0000256" key="1">
    <source>
        <dbReference type="ARBA" id="ARBA00010702"/>
    </source>
</evidence>
<dbReference type="Pfam" id="PF03747">
    <property type="entry name" value="ADP_ribosyl_GH"/>
    <property type="match status" value="1"/>
</dbReference>
<organism evidence="4 5">
    <name type="scientific">Hymenobacter properus</name>
    <dbReference type="NCBI Taxonomy" id="2791026"/>
    <lineage>
        <taxon>Bacteria</taxon>
        <taxon>Pseudomonadati</taxon>
        <taxon>Bacteroidota</taxon>
        <taxon>Cytophagia</taxon>
        <taxon>Cytophagales</taxon>
        <taxon>Hymenobacteraceae</taxon>
        <taxon>Hymenobacter</taxon>
    </lineage>
</organism>
<proteinExistence type="inferred from homology"/>
<comment type="cofactor">
    <cofactor evidence="3">
        <name>Mg(2+)</name>
        <dbReference type="ChEBI" id="CHEBI:18420"/>
    </cofactor>
    <text evidence="3">Binds 2 magnesium ions per subunit.</text>
</comment>
<dbReference type="SUPFAM" id="SSF101478">
    <property type="entry name" value="ADP-ribosylglycohydrolase"/>
    <property type="match status" value="1"/>
</dbReference>
<feature type="binding site" evidence="3">
    <location>
        <position position="283"/>
    </location>
    <ligand>
        <name>Mg(2+)</name>
        <dbReference type="ChEBI" id="CHEBI:18420"/>
        <label>1</label>
    </ligand>
</feature>
<keyword evidence="2" id="KW-0378">Hydrolase</keyword>
<feature type="binding site" evidence="3">
    <location>
        <position position="57"/>
    </location>
    <ligand>
        <name>Mg(2+)</name>
        <dbReference type="ChEBI" id="CHEBI:18420"/>
        <label>1</label>
    </ligand>
</feature>
<reference evidence="4 5" key="1">
    <citation type="submission" date="2020-11" db="EMBL/GenBank/DDBJ databases">
        <authorList>
            <person name="Kim M.K."/>
        </authorList>
    </citation>
    <scope>NUCLEOTIDE SEQUENCE [LARGE SCALE GENOMIC DNA]</scope>
    <source>
        <strain evidence="4 5">BT439</strain>
    </source>
</reference>
<feature type="binding site" evidence="3">
    <location>
        <position position="281"/>
    </location>
    <ligand>
        <name>Mg(2+)</name>
        <dbReference type="ChEBI" id="CHEBI:18420"/>
        <label>1</label>
    </ligand>
</feature>
<gene>
    <name evidence="4" type="ORF">I2I01_01900</name>
</gene>
<feature type="binding site" evidence="3">
    <location>
        <position position="56"/>
    </location>
    <ligand>
        <name>Mg(2+)</name>
        <dbReference type="ChEBI" id="CHEBI:18420"/>
        <label>1</label>
    </ligand>
</feature>
<keyword evidence="5" id="KW-1185">Reference proteome</keyword>
<dbReference type="AlphaFoldDB" id="A0A931FI42"/>
<dbReference type="InterPro" id="IPR005502">
    <property type="entry name" value="Ribosyl_crysJ1"/>
</dbReference>
<dbReference type="GO" id="GO:0016787">
    <property type="term" value="F:hydrolase activity"/>
    <property type="evidence" value="ECO:0007669"/>
    <property type="project" value="UniProtKB-KW"/>
</dbReference>